<evidence type="ECO:0000313" key="2">
    <source>
        <dbReference type="Proteomes" id="UP001529510"/>
    </source>
</evidence>
<sequence length="57" mass="6565">GDDRMKLPSPNHSKFFQSLLDEEELDDLMDAEEYLVPQTFNIATSCYTTRPPVDTSR</sequence>
<comment type="caution">
    <text evidence="1">The sequence shown here is derived from an EMBL/GenBank/DDBJ whole genome shotgun (WGS) entry which is preliminary data.</text>
</comment>
<dbReference type="EMBL" id="JAMKFB020000001">
    <property type="protein sequence ID" value="KAL0204266.1"/>
    <property type="molecule type" value="Genomic_DNA"/>
</dbReference>
<reference evidence="1 2" key="1">
    <citation type="submission" date="2024-05" db="EMBL/GenBank/DDBJ databases">
        <title>Genome sequencing and assembly of Indian major carp, Cirrhinus mrigala (Hamilton, 1822).</title>
        <authorList>
            <person name="Mohindra V."/>
            <person name="Chowdhury L.M."/>
            <person name="Lal K."/>
            <person name="Jena J.K."/>
        </authorList>
    </citation>
    <scope>NUCLEOTIDE SEQUENCE [LARGE SCALE GENOMIC DNA]</scope>
    <source>
        <strain evidence="1">CM1030</strain>
        <tissue evidence="1">Blood</tissue>
    </source>
</reference>
<proteinExistence type="predicted"/>
<protein>
    <submittedName>
        <fullName evidence="1">Uncharacterized protein</fullName>
    </submittedName>
</protein>
<keyword evidence="2" id="KW-1185">Reference proteome</keyword>
<organism evidence="1 2">
    <name type="scientific">Cirrhinus mrigala</name>
    <name type="common">Mrigala</name>
    <dbReference type="NCBI Taxonomy" id="683832"/>
    <lineage>
        <taxon>Eukaryota</taxon>
        <taxon>Metazoa</taxon>
        <taxon>Chordata</taxon>
        <taxon>Craniata</taxon>
        <taxon>Vertebrata</taxon>
        <taxon>Euteleostomi</taxon>
        <taxon>Actinopterygii</taxon>
        <taxon>Neopterygii</taxon>
        <taxon>Teleostei</taxon>
        <taxon>Ostariophysi</taxon>
        <taxon>Cypriniformes</taxon>
        <taxon>Cyprinidae</taxon>
        <taxon>Labeoninae</taxon>
        <taxon>Labeonini</taxon>
        <taxon>Cirrhinus</taxon>
    </lineage>
</organism>
<feature type="non-terminal residue" evidence="1">
    <location>
        <position position="1"/>
    </location>
</feature>
<feature type="non-terminal residue" evidence="1">
    <location>
        <position position="57"/>
    </location>
</feature>
<accession>A0ABD0S0M6</accession>
<dbReference type="Proteomes" id="UP001529510">
    <property type="component" value="Unassembled WGS sequence"/>
</dbReference>
<name>A0ABD0S0M6_CIRMR</name>
<dbReference type="AlphaFoldDB" id="A0ABD0S0M6"/>
<gene>
    <name evidence="1" type="ORF">M9458_002284</name>
</gene>
<evidence type="ECO:0000313" key="1">
    <source>
        <dbReference type="EMBL" id="KAL0204266.1"/>
    </source>
</evidence>